<dbReference type="GO" id="GO:0005737">
    <property type="term" value="C:cytoplasm"/>
    <property type="evidence" value="ECO:0007669"/>
    <property type="project" value="TreeGrafter"/>
</dbReference>
<evidence type="ECO:0000256" key="4">
    <source>
        <dbReference type="ARBA" id="ARBA00019465"/>
    </source>
</evidence>
<comment type="pathway">
    <text evidence="1 9">Cofactor biosynthesis; (R)-pantothenate biosynthesis; (R)-pantoate from 3-methyl-2-oxobutanoate: step 2/2.</text>
</comment>
<dbReference type="GO" id="GO:0008677">
    <property type="term" value="F:2-dehydropantoate 2-reductase activity"/>
    <property type="evidence" value="ECO:0007669"/>
    <property type="project" value="UniProtKB-EC"/>
</dbReference>
<dbReference type="AlphaFoldDB" id="A0A916JFT6"/>
<dbReference type="EMBL" id="CAJRAF010000002">
    <property type="protein sequence ID" value="CAG5000719.1"/>
    <property type="molecule type" value="Genomic_DNA"/>
</dbReference>
<evidence type="ECO:0000256" key="1">
    <source>
        <dbReference type="ARBA" id="ARBA00004994"/>
    </source>
</evidence>
<feature type="domain" description="Ketopantoate reductase N-terminal" evidence="10">
    <location>
        <begin position="7"/>
        <end position="137"/>
    </location>
</feature>
<dbReference type="InterPro" id="IPR036291">
    <property type="entry name" value="NAD(P)-bd_dom_sf"/>
</dbReference>
<accession>A0A916JFT6</accession>
<dbReference type="RefSeq" id="WP_215239150.1">
    <property type="nucleotide sequence ID" value="NZ_CAJRAF010000002.1"/>
</dbReference>
<feature type="domain" description="Ketopantoate reductase C-terminal" evidence="11">
    <location>
        <begin position="178"/>
        <end position="286"/>
    </location>
</feature>
<evidence type="ECO:0000259" key="10">
    <source>
        <dbReference type="Pfam" id="PF02558"/>
    </source>
</evidence>
<comment type="catalytic activity">
    <reaction evidence="8 9">
        <text>(R)-pantoate + NADP(+) = 2-dehydropantoate + NADPH + H(+)</text>
        <dbReference type="Rhea" id="RHEA:16233"/>
        <dbReference type="ChEBI" id="CHEBI:11561"/>
        <dbReference type="ChEBI" id="CHEBI:15378"/>
        <dbReference type="ChEBI" id="CHEBI:15980"/>
        <dbReference type="ChEBI" id="CHEBI:57783"/>
        <dbReference type="ChEBI" id="CHEBI:58349"/>
        <dbReference type="EC" id="1.1.1.169"/>
    </reaction>
</comment>
<keyword evidence="9" id="KW-0566">Pantothenate biosynthesis</keyword>
<dbReference type="InterPro" id="IPR013328">
    <property type="entry name" value="6PGD_dom2"/>
</dbReference>
<dbReference type="InterPro" id="IPR051402">
    <property type="entry name" value="KPR-Related"/>
</dbReference>
<evidence type="ECO:0000256" key="7">
    <source>
        <dbReference type="ARBA" id="ARBA00032024"/>
    </source>
</evidence>
<organism evidence="12 13">
    <name type="scientific">Dyadobacter helix</name>
    <dbReference type="NCBI Taxonomy" id="2822344"/>
    <lineage>
        <taxon>Bacteria</taxon>
        <taxon>Pseudomonadati</taxon>
        <taxon>Bacteroidota</taxon>
        <taxon>Cytophagia</taxon>
        <taxon>Cytophagales</taxon>
        <taxon>Spirosomataceae</taxon>
        <taxon>Dyadobacter</taxon>
    </lineage>
</organism>
<dbReference type="InterPro" id="IPR013332">
    <property type="entry name" value="KPR_N"/>
</dbReference>
<dbReference type="GO" id="GO:0015940">
    <property type="term" value="P:pantothenate biosynthetic process"/>
    <property type="evidence" value="ECO:0007669"/>
    <property type="project" value="UniProtKB-KW"/>
</dbReference>
<dbReference type="EC" id="1.1.1.169" evidence="3 9"/>
<evidence type="ECO:0000256" key="3">
    <source>
        <dbReference type="ARBA" id="ARBA00013014"/>
    </source>
</evidence>
<proteinExistence type="inferred from homology"/>
<protein>
    <recommendedName>
        <fullName evidence="4 9">2-dehydropantoate 2-reductase</fullName>
        <ecNumber evidence="3 9">1.1.1.169</ecNumber>
    </recommendedName>
    <alternativeName>
        <fullName evidence="7 9">Ketopantoate reductase</fullName>
    </alternativeName>
</protein>
<dbReference type="Gene3D" id="1.10.1040.10">
    <property type="entry name" value="N-(1-d-carboxylethyl)-l-norvaline Dehydrogenase, domain 2"/>
    <property type="match status" value="1"/>
</dbReference>
<dbReference type="Gene3D" id="3.40.50.720">
    <property type="entry name" value="NAD(P)-binding Rossmann-like Domain"/>
    <property type="match status" value="1"/>
</dbReference>
<keyword evidence="13" id="KW-1185">Reference proteome</keyword>
<dbReference type="Pfam" id="PF02558">
    <property type="entry name" value="ApbA"/>
    <property type="match status" value="1"/>
</dbReference>
<dbReference type="InterPro" id="IPR008927">
    <property type="entry name" value="6-PGluconate_DH-like_C_sf"/>
</dbReference>
<dbReference type="InterPro" id="IPR003710">
    <property type="entry name" value="ApbA"/>
</dbReference>
<keyword evidence="5 9" id="KW-0521">NADP</keyword>
<dbReference type="InterPro" id="IPR013752">
    <property type="entry name" value="KPA_reductase"/>
</dbReference>
<name>A0A916JFT6_9BACT</name>
<dbReference type="SUPFAM" id="SSF48179">
    <property type="entry name" value="6-phosphogluconate dehydrogenase C-terminal domain-like"/>
    <property type="match status" value="1"/>
</dbReference>
<dbReference type="SUPFAM" id="SSF51735">
    <property type="entry name" value="NAD(P)-binding Rossmann-fold domains"/>
    <property type="match status" value="1"/>
</dbReference>
<dbReference type="Proteomes" id="UP000680038">
    <property type="component" value="Unassembled WGS sequence"/>
</dbReference>
<comment type="caution">
    <text evidence="12">The sequence shown here is derived from an EMBL/GenBank/DDBJ whole genome shotgun (WGS) entry which is preliminary data.</text>
</comment>
<sequence>MELNGKIFIIGCGAIGKALAVFLKVAGKDVTLVRGSVNDGSDRVETIEVLIHGGLVLKSDIRISTLNNFPELNGMVVLTTKSYGNSQLAEGLRDKVKNSPVVILQNGLGVEQPFENQGYPEIYRAVLFATSQVASDDSVSFKPVSVSPVGRVKGGVETLSRVVEHLSSPHFEFRAENDILPIVWKKAIINCAFNSICPLLEVDNGIFHRDKAALEMAENVIRECLLVANARGINLDFNEIRTGLLQISRLSDGQFISTLQDIRNKKRTEIETLNFQIAEMADSLGMTDLVGQTRLLGMLTKLKADLNFKVTE</sequence>
<dbReference type="PANTHER" id="PTHR21708:SF26">
    <property type="entry name" value="2-DEHYDROPANTOATE 2-REDUCTASE"/>
    <property type="match status" value="1"/>
</dbReference>
<keyword evidence="6 9" id="KW-0560">Oxidoreductase</keyword>
<evidence type="ECO:0000256" key="8">
    <source>
        <dbReference type="ARBA" id="ARBA00048793"/>
    </source>
</evidence>
<evidence type="ECO:0000256" key="6">
    <source>
        <dbReference type="ARBA" id="ARBA00023002"/>
    </source>
</evidence>
<evidence type="ECO:0000256" key="5">
    <source>
        <dbReference type="ARBA" id="ARBA00022857"/>
    </source>
</evidence>
<gene>
    <name evidence="12" type="primary">panE</name>
    <name evidence="12" type="ORF">DYBT9275_02519</name>
</gene>
<evidence type="ECO:0000313" key="13">
    <source>
        <dbReference type="Proteomes" id="UP000680038"/>
    </source>
</evidence>
<dbReference type="PANTHER" id="PTHR21708">
    <property type="entry name" value="PROBABLE 2-DEHYDROPANTOATE 2-REDUCTASE"/>
    <property type="match status" value="1"/>
</dbReference>
<evidence type="ECO:0000256" key="2">
    <source>
        <dbReference type="ARBA" id="ARBA00007870"/>
    </source>
</evidence>
<evidence type="ECO:0000256" key="9">
    <source>
        <dbReference type="RuleBase" id="RU362068"/>
    </source>
</evidence>
<dbReference type="Pfam" id="PF08546">
    <property type="entry name" value="ApbA_C"/>
    <property type="match status" value="1"/>
</dbReference>
<comment type="function">
    <text evidence="9">Catalyzes the NADPH-dependent reduction of ketopantoate into pantoic acid.</text>
</comment>
<evidence type="ECO:0000259" key="11">
    <source>
        <dbReference type="Pfam" id="PF08546"/>
    </source>
</evidence>
<evidence type="ECO:0000313" key="12">
    <source>
        <dbReference type="EMBL" id="CAG5000719.1"/>
    </source>
</evidence>
<dbReference type="NCBIfam" id="TIGR00745">
    <property type="entry name" value="apbA_panE"/>
    <property type="match status" value="1"/>
</dbReference>
<reference evidence="12" key="1">
    <citation type="submission" date="2021-04" db="EMBL/GenBank/DDBJ databases">
        <authorList>
            <person name="Rodrigo-Torres L."/>
            <person name="Arahal R. D."/>
            <person name="Lucena T."/>
        </authorList>
    </citation>
    <scope>NUCLEOTIDE SEQUENCE</scope>
    <source>
        <strain evidence="12">CECT 9275</strain>
    </source>
</reference>
<comment type="similarity">
    <text evidence="2 9">Belongs to the ketopantoate reductase family.</text>
</comment>